<dbReference type="GO" id="GO:0015074">
    <property type="term" value="P:DNA integration"/>
    <property type="evidence" value="ECO:0007669"/>
    <property type="project" value="InterPro"/>
</dbReference>
<dbReference type="InterPro" id="IPR013762">
    <property type="entry name" value="Integrase-like_cat_sf"/>
</dbReference>
<evidence type="ECO:0000256" key="2">
    <source>
        <dbReference type="SAM" id="MobiDB-lite"/>
    </source>
</evidence>
<keyword evidence="4" id="KW-1185">Reference proteome</keyword>
<comment type="caution">
    <text evidence="3">The sequence shown here is derived from an EMBL/GenBank/DDBJ whole genome shotgun (WGS) entry which is preliminary data.</text>
</comment>
<dbReference type="GO" id="GO:0003677">
    <property type="term" value="F:DNA binding"/>
    <property type="evidence" value="ECO:0007669"/>
    <property type="project" value="InterPro"/>
</dbReference>
<sequence>MVHAQTRSIAKKSPQPPDSPQRRRKRPSVPRTSLKVIEQLKEAGKETHLKAANTKRCYAGHVKRGREWLTEFFNGTTPPEDLPWLPPGPEQALVSQDGPDPYADPAFARAFDSTPNEYSDKALSLYLTYKGFHQDLRRNTVEGVRAAFKDVWDRADSSGRYRGKWHRDQLSQRWEGNPAESSEVDDIMRSLKHKASSEDGDRAHSLPMTAAFMEKMLAWSFEICPSLAEATRALKRAFDDMSSDRTVPTLKRKHITISNPTAVNHVVKKYLLDEKLVGSDLTGWQRKADKGGDDLDGNHYQLYPQPHLPGSDSFLWLSVWMGWLEVYHYERELDPDDCIFPSMGANGVLQPRDQLSHDTIQMWINEATAGAGIRGSFSTHCFRRGGAQYRFMFVPIGERWTLARVRWWGGWAENEQTEPELLHAQHDTLIRYLLDELHTYETDHSNALAPRPRNANKSLMGEHSLVQPVTTEEVCSMMASVEANISDLRTQMGHVKGVVDANTSDLRDQMVHVKGTVQDLVSVVCTKVPLSGTTNIHHTNSANLNLSNLKEAPSQTKGLTIKIPPLAAPGTSTATRRRNTAATAAITRLSPGQACNSTPISMISNNGQTTPSTSRLATRTGIAGSGRTAGGHRRTSLSRSLPTAGVVIPDVPVRNPNGSRRPKCESWRDIVKHWTEGDPALGLHTPLRDWPPEWTRHNNRLFAVKYHQRSLVALEFLNTYRSDETRFLAAYPEAAKGHTALFNAINLARQARGEREVRA</sequence>
<proteinExistence type="predicted"/>
<dbReference type="SUPFAM" id="SSF56349">
    <property type="entry name" value="DNA breaking-rejoining enzymes"/>
    <property type="match status" value="1"/>
</dbReference>
<keyword evidence="1" id="KW-0233">DNA recombination</keyword>
<dbReference type="AlphaFoldDB" id="A0AAD4BIZ8"/>
<feature type="region of interest" description="Disordered" evidence="2">
    <location>
        <begin position="604"/>
        <end position="642"/>
    </location>
</feature>
<dbReference type="Proteomes" id="UP001194468">
    <property type="component" value="Unassembled WGS sequence"/>
</dbReference>
<dbReference type="EMBL" id="WHUW01000050">
    <property type="protein sequence ID" value="KAF8431422.1"/>
    <property type="molecule type" value="Genomic_DNA"/>
</dbReference>
<gene>
    <name evidence="3" type="ORF">L210DRAFT_3764209</name>
</gene>
<feature type="compositionally biased region" description="Polar residues" evidence="2">
    <location>
        <begin position="604"/>
        <end position="617"/>
    </location>
</feature>
<name>A0AAD4BIZ8_BOLED</name>
<evidence type="ECO:0000256" key="1">
    <source>
        <dbReference type="ARBA" id="ARBA00023172"/>
    </source>
</evidence>
<protein>
    <submittedName>
        <fullName evidence="3">Uncharacterized protein</fullName>
    </submittedName>
</protein>
<dbReference type="InterPro" id="IPR011010">
    <property type="entry name" value="DNA_brk_join_enz"/>
</dbReference>
<organism evidence="3 4">
    <name type="scientific">Boletus edulis BED1</name>
    <dbReference type="NCBI Taxonomy" id="1328754"/>
    <lineage>
        <taxon>Eukaryota</taxon>
        <taxon>Fungi</taxon>
        <taxon>Dikarya</taxon>
        <taxon>Basidiomycota</taxon>
        <taxon>Agaricomycotina</taxon>
        <taxon>Agaricomycetes</taxon>
        <taxon>Agaricomycetidae</taxon>
        <taxon>Boletales</taxon>
        <taxon>Boletineae</taxon>
        <taxon>Boletaceae</taxon>
        <taxon>Boletoideae</taxon>
        <taxon>Boletus</taxon>
    </lineage>
</organism>
<dbReference type="Gene3D" id="1.10.443.10">
    <property type="entry name" value="Intergrase catalytic core"/>
    <property type="match status" value="1"/>
</dbReference>
<evidence type="ECO:0000313" key="4">
    <source>
        <dbReference type="Proteomes" id="UP001194468"/>
    </source>
</evidence>
<feature type="region of interest" description="Disordered" evidence="2">
    <location>
        <begin position="1"/>
        <end position="34"/>
    </location>
</feature>
<accession>A0AAD4BIZ8</accession>
<reference evidence="3" key="2">
    <citation type="journal article" date="2020" name="Nat. Commun.">
        <title>Large-scale genome sequencing of mycorrhizal fungi provides insights into the early evolution of symbiotic traits.</title>
        <authorList>
            <person name="Miyauchi S."/>
            <person name="Kiss E."/>
            <person name="Kuo A."/>
            <person name="Drula E."/>
            <person name="Kohler A."/>
            <person name="Sanchez-Garcia M."/>
            <person name="Morin E."/>
            <person name="Andreopoulos B."/>
            <person name="Barry K.W."/>
            <person name="Bonito G."/>
            <person name="Buee M."/>
            <person name="Carver A."/>
            <person name="Chen C."/>
            <person name="Cichocki N."/>
            <person name="Clum A."/>
            <person name="Culley D."/>
            <person name="Crous P.W."/>
            <person name="Fauchery L."/>
            <person name="Girlanda M."/>
            <person name="Hayes R.D."/>
            <person name="Keri Z."/>
            <person name="LaButti K."/>
            <person name="Lipzen A."/>
            <person name="Lombard V."/>
            <person name="Magnuson J."/>
            <person name="Maillard F."/>
            <person name="Murat C."/>
            <person name="Nolan M."/>
            <person name="Ohm R.A."/>
            <person name="Pangilinan J."/>
            <person name="Pereira M.F."/>
            <person name="Perotto S."/>
            <person name="Peter M."/>
            <person name="Pfister S."/>
            <person name="Riley R."/>
            <person name="Sitrit Y."/>
            <person name="Stielow J.B."/>
            <person name="Szollosi G."/>
            <person name="Zifcakova L."/>
            <person name="Stursova M."/>
            <person name="Spatafora J.W."/>
            <person name="Tedersoo L."/>
            <person name="Vaario L.M."/>
            <person name="Yamada A."/>
            <person name="Yan M."/>
            <person name="Wang P."/>
            <person name="Xu J."/>
            <person name="Bruns T."/>
            <person name="Baldrian P."/>
            <person name="Vilgalys R."/>
            <person name="Dunand C."/>
            <person name="Henrissat B."/>
            <person name="Grigoriev I.V."/>
            <person name="Hibbett D."/>
            <person name="Nagy L.G."/>
            <person name="Martin F.M."/>
        </authorList>
    </citation>
    <scope>NUCLEOTIDE SEQUENCE</scope>
    <source>
        <strain evidence="3">BED1</strain>
    </source>
</reference>
<dbReference type="GO" id="GO:0006310">
    <property type="term" value="P:DNA recombination"/>
    <property type="evidence" value="ECO:0007669"/>
    <property type="project" value="UniProtKB-KW"/>
</dbReference>
<reference evidence="3" key="1">
    <citation type="submission" date="2019-10" db="EMBL/GenBank/DDBJ databases">
        <authorList>
            <consortium name="DOE Joint Genome Institute"/>
            <person name="Kuo A."/>
            <person name="Miyauchi S."/>
            <person name="Kiss E."/>
            <person name="Drula E."/>
            <person name="Kohler A."/>
            <person name="Sanchez-Garcia M."/>
            <person name="Andreopoulos B."/>
            <person name="Barry K.W."/>
            <person name="Bonito G."/>
            <person name="Buee M."/>
            <person name="Carver A."/>
            <person name="Chen C."/>
            <person name="Cichocki N."/>
            <person name="Clum A."/>
            <person name="Culley D."/>
            <person name="Crous P.W."/>
            <person name="Fauchery L."/>
            <person name="Girlanda M."/>
            <person name="Hayes R."/>
            <person name="Keri Z."/>
            <person name="LaButti K."/>
            <person name="Lipzen A."/>
            <person name="Lombard V."/>
            <person name="Magnuson J."/>
            <person name="Maillard F."/>
            <person name="Morin E."/>
            <person name="Murat C."/>
            <person name="Nolan M."/>
            <person name="Ohm R."/>
            <person name="Pangilinan J."/>
            <person name="Pereira M."/>
            <person name="Perotto S."/>
            <person name="Peter M."/>
            <person name="Riley R."/>
            <person name="Sitrit Y."/>
            <person name="Stielow B."/>
            <person name="Szollosi G."/>
            <person name="Zifcakova L."/>
            <person name="Stursova M."/>
            <person name="Spatafora J.W."/>
            <person name="Tedersoo L."/>
            <person name="Vaario L.-M."/>
            <person name="Yamada A."/>
            <person name="Yan M."/>
            <person name="Wang P."/>
            <person name="Xu J."/>
            <person name="Bruns T."/>
            <person name="Baldrian P."/>
            <person name="Vilgalys R."/>
            <person name="Henrissat B."/>
            <person name="Grigoriev I.V."/>
            <person name="Hibbett D."/>
            <person name="Nagy L.G."/>
            <person name="Martin F.M."/>
        </authorList>
    </citation>
    <scope>NUCLEOTIDE SEQUENCE</scope>
    <source>
        <strain evidence="3">BED1</strain>
    </source>
</reference>
<evidence type="ECO:0000313" key="3">
    <source>
        <dbReference type="EMBL" id="KAF8431422.1"/>
    </source>
</evidence>